<evidence type="ECO:0000313" key="2">
    <source>
        <dbReference type="EMBL" id="TQL78159.1"/>
    </source>
</evidence>
<proteinExistence type="predicted"/>
<accession>A0A543B014</accession>
<sequence length="142" mass="15587">MSVAVESSAPHRHRVLLAVAAAIVTVVAVALVLVFSRGGLSGTPVGALRGFMTAINEPNVADMKRYSCPAMLGDIDQWAEGEYRDWWYRWDVVEERVQGGLATLTIDFTMAVQGEVTEFVRDVTMSLESGGWRVCDTMTTFL</sequence>
<reference evidence="2 3" key="1">
    <citation type="submission" date="2019-06" db="EMBL/GenBank/DDBJ databases">
        <title>Sequencing the genomes of 1000 actinobacteria strains.</title>
        <authorList>
            <person name="Klenk H.-P."/>
        </authorList>
    </citation>
    <scope>NUCLEOTIDE SEQUENCE [LARGE SCALE GENOMIC DNA]</scope>
    <source>
        <strain evidence="2 3">DSM 45928</strain>
    </source>
</reference>
<keyword evidence="1" id="KW-0812">Transmembrane</keyword>
<dbReference type="RefSeq" id="WP_142042181.1">
    <property type="nucleotide sequence ID" value="NZ_JBHTGS010000001.1"/>
</dbReference>
<dbReference type="AlphaFoldDB" id="A0A543B014"/>
<gene>
    <name evidence="2" type="ORF">FB566_3736</name>
</gene>
<keyword evidence="1" id="KW-1133">Transmembrane helix</keyword>
<evidence type="ECO:0000313" key="3">
    <source>
        <dbReference type="Proteomes" id="UP000317043"/>
    </source>
</evidence>
<protein>
    <recommendedName>
        <fullName evidence="4">DUF4878 domain-containing protein</fullName>
    </recommendedName>
</protein>
<evidence type="ECO:0008006" key="4">
    <source>
        <dbReference type="Google" id="ProtNLM"/>
    </source>
</evidence>
<organism evidence="2 3">
    <name type="scientific">Stackebrandtia endophytica</name>
    <dbReference type="NCBI Taxonomy" id="1496996"/>
    <lineage>
        <taxon>Bacteria</taxon>
        <taxon>Bacillati</taxon>
        <taxon>Actinomycetota</taxon>
        <taxon>Actinomycetes</taxon>
        <taxon>Glycomycetales</taxon>
        <taxon>Glycomycetaceae</taxon>
        <taxon>Stackebrandtia</taxon>
    </lineage>
</organism>
<keyword evidence="3" id="KW-1185">Reference proteome</keyword>
<comment type="caution">
    <text evidence="2">The sequence shown here is derived from an EMBL/GenBank/DDBJ whole genome shotgun (WGS) entry which is preliminary data.</text>
</comment>
<dbReference type="EMBL" id="VFOW01000001">
    <property type="protein sequence ID" value="TQL78159.1"/>
    <property type="molecule type" value="Genomic_DNA"/>
</dbReference>
<name>A0A543B014_9ACTN</name>
<keyword evidence="1" id="KW-0472">Membrane</keyword>
<dbReference type="OrthoDB" id="9800174at2"/>
<evidence type="ECO:0000256" key="1">
    <source>
        <dbReference type="SAM" id="Phobius"/>
    </source>
</evidence>
<feature type="transmembrane region" description="Helical" evidence="1">
    <location>
        <begin position="15"/>
        <end position="35"/>
    </location>
</feature>
<dbReference type="InParanoid" id="A0A543B014"/>
<dbReference type="Proteomes" id="UP000317043">
    <property type="component" value="Unassembled WGS sequence"/>
</dbReference>